<proteinExistence type="predicted"/>
<organism evidence="1 2">
    <name type="scientific">Palleronia caenipelagi</name>
    <dbReference type="NCBI Taxonomy" id="2489174"/>
    <lineage>
        <taxon>Bacteria</taxon>
        <taxon>Pseudomonadati</taxon>
        <taxon>Pseudomonadota</taxon>
        <taxon>Alphaproteobacteria</taxon>
        <taxon>Rhodobacterales</taxon>
        <taxon>Roseobacteraceae</taxon>
        <taxon>Palleronia</taxon>
    </lineage>
</organism>
<dbReference type="Proteomes" id="UP000318590">
    <property type="component" value="Unassembled WGS sequence"/>
</dbReference>
<keyword evidence="2" id="KW-1185">Reference proteome</keyword>
<dbReference type="EMBL" id="VFSV01000063">
    <property type="protein sequence ID" value="TRD14810.1"/>
    <property type="molecule type" value="Genomic_DNA"/>
</dbReference>
<reference evidence="1 2" key="1">
    <citation type="submission" date="2019-06" db="EMBL/GenBank/DDBJ databases">
        <title>Paenimaribius caenipelagi gen. nov., sp. nov., isolated from a tidal flat.</title>
        <authorList>
            <person name="Yoon J.-H."/>
        </authorList>
    </citation>
    <scope>NUCLEOTIDE SEQUENCE [LARGE SCALE GENOMIC DNA]</scope>
    <source>
        <strain evidence="1 2">JBTF-M29</strain>
    </source>
</reference>
<protein>
    <submittedName>
        <fullName evidence="1">Uncharacterized protein</fullName>
    </submittedName>
</protein>
<name>A0A547PKY3_9RHOB</name>
<dbReference type="AlphaFoldDB" id="A0A547PKY3"/>
<evidence type="ECO:0000313" key="2">
    <source>
        <dbReference type="Proteomes" id="UP000318590"/>
    </source>
</evidence>
<evidence type="ECO:0000313" key="1">
    <source>
        <dbReference type="EMBL" id="TRD14810.1"/>
    </source>
</evidence>
<accession>A0A547PKY3</accession>
<sequence length="68" mass="7661">MRLGGDGLPKPFVMLADVDGPDLIAGLRIFGFAIDWMPAADHAFVDALRHRLPWKRLVVQSRHLVDRI</sequence>
<gene>
    <name evidence="1" type="ORF">FEV53_18345</name>
</gene>
<comment type="caution">
    <text evidence="1">The sequence shown here is derived from an EMBL/GenBank/DDBJ whole genome shotgun (WGS) entry which is preliminary data.</text>
</comment>